<evidence type="ECO:0000259" key="5">
    <source>
        <dbReference type="PROSITE" id="PS50977"/>
    </source>
</evidence>
<dbReference type="Gene3D" id="1.10.10.60">
    <property type="entry name" value="Homeodomain-like"/>
    <property type="match status" value="1"/>
</dbReference>
<keyword evidence="3" id="KW-0804">Transcription</keyword>
<evidence type="ECO:0000256" key="1">
    <source>
        <dbReference type="ARBA" id="ARBA00023015"/>
    </source>
</evidence>
<keyword evidence="2 4" id="KW-0238">DNA-binding</keyword>
<comment type="caution">
    <text evidence="6">The sequence shown here is derived from an EMBL/GenBank/DDBJ whole genome shotgun (WGS) entry which is preliminary data.</text>
</comment>
<dbReference type="GO" id="GO:0003677">
    <property type="term" value="F:DNA binding"/>
    <property type="evidence" value="ECO:0007669"/>
    <property type="project" value="UniProtKB-UniRule"/>
</dbReference>
<evidence type="ECO:0000256" key="2">
    <source>
        <dbReference type="ARBA" id="ARBA00023125"/>
    </source>
</evidence>
<proteinExistence type="predicted"/>
<organism evidence="6">
    <name type="scientific">Shewanella frigidimarina</name>
    <dbReference type="NCBI Taxonomy" id="56812"/>
    <lineage>
        <taxon>Bacteria</taxon>
        <taxon>Pseudomonadati</taxon>
        <taxon>Pseudomonadota</taxon>
        <taxon>Gammaproteobacteria</taxon>
        <taxon>Alteromonadales</taxon>
        <taxon>Shewanellaceae</taxon>
        <taxon>Shewanella</taxon>
    </lineage>
</organism>
<protein>
    <submittedName>
        <fullName evidence="6">TetR family transcriptional regulator</fullName>
    </submittedName>
</protein>
<dbReference type="PANTHER" id="PTHR47506:SF1">
    <property type="entry name" value="HTH-TYPE TRANSCRIPTIONAL REGULATOR YJDC"/>
    <property type="match status" value="1"/>
</dbReference>
<evidence type="ECO:0000256" key="4">
    <source>
        <dbReference type="PROSITE-ProRule" id="PRU00335"/>
    </source>
</evidence>
<reference evidence="6 7" key="1">
    <citation type="submission" date="2016-01" db="EMBL/GenBank/DDBJ databases">
        <title>Draft genome of the antarctic isolate Shewanella frigidimarina Ag06-30.</title>
        <authorList>
            <person name="Parmeciano Di Noto G."/>
            <person name="Vazquez S."/>
            <person name="Mac Cormack W."/>
            <person name="Iriarte A."/>
            <person name="Quiroga C."/>
        </authorList>
    </citation>
    <scope>NUCLEOTIDE SEQUENCE [LARGE SCALE GENOMIC DNA]</scope>
    <source>
        <strain evidence="6 7">Ag06-30</strain>
    </source>
</reference>
<dbReference type="SUPFAM" id="SSF48498">
    <property type="entry name" value="Tetracyclin repressor-like, C-terminal domain"/>
    <property type="match status" value="1"/>
</dbReference>
<dbReference type="Pfam" id="PF16925">
    <property type="entry name" value="TetR_C_13"/>
    <property type="match status" value="1"/>
</dbReference>
<dbReference type="PROSITE" id="PS50977">
    <property type="entry name" value="HTH_TETR_2"/>
    <property type="match status" value="1"/>
</dbReference>
<dbReference type="Proteomes" id="UP000055702">
    <property type="component" value="Unassembled WGS sequence"/>
</dbReference>
<evidence type="ECO:0000313" key="6">
    <source>
        <dbReference type="EMBL" id="KVX01642.1"/>
    </source>
</evidence>
<accession>A0A119CZP3</accession>
<name>A0A119CZP3_SHEFR</name>
<gene>
    <name evidence="6" type="ORF">AWJ07_16590</name>
</gene>
<dbReference type="Pfam" id="PF00440">
    <property type="entry name" value="TetR_N"/>
    <property type="match status" value="1"/>
</dbReference>
<evidence type="ECO:0000256" key="3">
    <source>
        <dbReference type="ARBA" id="ARBA00023163"/>
    </source>
</evidence>
<sequence length="211" mass="23166">MTITKAACVGRPRGFDIDFALEQALHVFWRNGYEGTSISELTEVMGIKKPSLYAAFGNKEQLFLKAIELYENRPDSLFNTAFKHEHIADVIRALLVGAAAQFTDCSHPQGCALINSALSCNEASEGIKEAVHLLQTKHQSELIDQFAEAKQRGELADDCQPKVLATLIVTLFKGMSIQAADGATHDDLRHVAEMAVTGILAQHVKRYSPVK</sequence>
<dbReference type="RefSeq" id="WP_059746047.1">
    <property type="nucleotide sequence ID" value="NZ_JBOZOX010000024.1"/>
</dbReference>
<feature type="DNA-binding region" description="H-T-H motif" evidence="4">
    <location>
        <begin position="37"/>
        <end position="56"/>
    </location>
</feature>
<dbReference type="EMBL" id="LRDC01000020">
    <property type="protein sequence ID" value="KVX01642.1"/>
    <property type="molecule type" value="Genomic_DNA"/>
</dbReference>
<dbReference type="PANTHER" id="PTHR47506">
    <property type="entry name" value="TRANSCRIPTIONAL REGULATORY PROTEIN"/>
    <property type="match status" value="1"/>
</dbReference>
<keyword evidence="1" id="KW-0805">Transcription regulation</keyword>
<feature type="domain" description="HTH tetR-type" evidence="5">
    <location>
        <begin position="14"/>
        <end position="74"/>
    </location>
</feature>
<dbReference type="Gene3D" id="1.10.357.10">
    <property type="entry name" value="Tetracycline Repressor, domain 2"/>
    <property type="match status" value="1"/>
</dbReference>
<dbReference type="AlphaFoldDB" id="A0A119CZP3"/>
<dbReference type="SUPFAM" id="SSF46689">
    <property type="entry name" value="Homeodomain-like"/>
    <property type="match status" value="1"/>
</dbReference>
<dbReference type="InterPro" id="IPR036271">
    <property type="entry name" value="Tet_transcr_reg_TetR-rel_C_sf"/>
</dbReference>
<dbReference type="InterPro" id="IPR009057">
    <property type="entry name" value="Homeodomain-like_sf"/>
</dbReference>
<dbReference type="InterPro" id="IPR011075">
    <property type="entry name" value="TetR_C"/>
</dbReference>
<evidence type="ECO:0000313" key="7">
    <source>
        <dbReference type="Proteomes" id="UP000055702"/>
    </source>
</evidence>
<dbReference type="InterPro" id="IPR001647">
    <property type="entry name" value="HTH_TetR"/>
</dbReference>